<dbReference type="Proteomes" id="UP000824120">
    <property type="component" value="Chromosome 2"/>
</dbReference>
<dbReference type="EMBL" id="JACXVP010000002">
    <property type="protein sequence ID" value="KAG5628249.1"/>
    <property type="molecule type" value="Genomic_DNA"/>
</dbReference>
<evidence type="ECO:0000313" key="1">
    <source>
        <dbReference type="EMBL" id="KAG5628249.1"/>
    </source>
</evidence>
<reference evidence="1 2" key="1">
    <citation type="submission" date="2020-09" db="EMBL/GenBank/DDBJ databases">
        <title>De no assembly of potato wild relative species, Solanum commersonii.</title>
        <authorList>
            <person name="Cho K."/>
        </authorList>
    </citation>
    <scope>NUCLEOTIDE SEQUENCE [LARGE SCALE GENOMIC DNA]</scope>
    <source>
        <strain evidence="1">LZ3.2</strain>
        <tissue evidence="1">Leaf</tissue>
    </source>
</reference>
<comment type="caution">
    <text evidence="1">The sequence shown here is derived from an EMBL/GenBank/DDBJ whole genome shotgun (WGS) entry which is preliminary data.</text>
</comment>
<accession>A0A9J6AV66</accession>
<dbReference type="AlphaFoldDB" id="A0A9J6AV66"/>
<protein>
    <submittedName>
        <fullName evidence="1">Uncharacterized protein</fullName>
    </submittedName>
</protein>
<evidence type="ECO:0000313" key="2">
    <source>
        <dbReference type="Proteomes" id="UP000824120"/>
    </source>
</evidence>
<gene>
    <name evidence="1" type="ORF">H5410_013467</name>
</gene>
<keyword evidence="2" id="KW-1185">Reference proteome</keyword>
<proteinExistence type="predicted"/>
<organism evidence="1 2">
    <name type="scientific">Solanum commersonii</name>
    <name type="common">Commerson's wild potato</name>
    <name type="synonym">Commerson's nightshade</name>
    <dbReference type="NCBI Taxonomy" id="4109"/>
    <lineage>
        <taxon>Eukaryota</taxon>
        <taxon>Viridiplantae</taxon>
        <taxon>Streptophyta</taxon>
        <taxon>Embryophyta</taxon>
        <taxon>Tracheophyta</taxon>
        <taxon>Spermatophyta</taxon>
        <taxon>Magnoliopsida</taxon>
        <taxon>eudicotyledons</taxon>
        <taxon>Gunneridae</taxon>
        <taxon>Pentapetalae</taxon>
        <taxon>asterids</taxon>
        <taxon>lamiids</taxon>
        <taxon>Solanales</taxon>
        <taxon>Solanaceae</taxon>
        <taxon>Solanoideae</taxon>
        <taxon>Solaneae</taxon>
        <taxon>Solanum</taxon>
    </lineage>
</organism>
<sequence length="84" mass="9465">MSRSLLASVMTPRSLSASVIMSRSLSVIVIMSRSLSVLCCWYSPHVISFSSIDLEARQGLEEKQRLRLVSISEFRTYVFSGLYT</sequence>
<name>A0A9J6AV66_SOLCO</name>